<feature type="transmembrane region" description="Helical" evidence="7">
    <location>
        <begin position="161"/>
        <end position="184"/>
    </location>
</feature>
<gene>
    <name evidence="9" type="ORF">FNH08_01375</name>
</gene>
<feature type="transmembrane region" description="Helical" evidence="7">
    <location>
        <begin position="389"/>
        <end position="410"/>
    </location>
</feature>
<sequence length="425" mass="44198">MSSVISAGRARADRSRSPHARRRHHSFGFWVATLAFLVNMGFSAVPTPLYVLYQRRDHFSTIMVTVIYAAYAIGVIASLFFGGHVSDWVGRKRVLVPALLVSAVSGLIFLFEPSLPGLLVARIVCGVSVGLTTATATAYLGELHLGTTAGMKGSPQWAQTVATAANLGGIGVGPLVAGLLAQYAPQPLRLPYIVFVTALLILAALIALSPETTDMPDPAPRYRPQRVAVPRHARRMFFAATAVAAFAVYGVFNSLAPSFLAGTLHEDSHALAGAVAFGAFASGAVAQISLSRATLQRTLSTGPLLLIPGLALLTAGMWLPDLTMFVVGGVLSGAGGGLAFRGALTAAGATARPESRAEVLAGFFLGAYVGLSVPVVGLGVASRYVSPRVVMLVFVVLVAAAVLLCTRLVAAEHTRRTAEAGVSRG</sequence>
<evidence type="ECO:0000256" key="5">
    <source>
        <dbReference type="ARBA" id="ARBA00022989"/>
    </source>
</evidence>
<keyword evidence="4 7" id="KW-0812">Transmembrane</keyword>
<dbReference type="InterPro" id="IPR036259">
    <property type="entry name" value="MFS_trans_sf"/>
</dbReference>
<dbReference type="Proteomes" id="UP000400924">
    <property type="component" value="Unassembled WGS sequence"/>
</dbReference>
<name>A0A5N8X8X5_9ACTN</name>
<feature type="transmembrane region" description="Helical" evidence="7">
    <location>
        <begin position="325"/>
        <end position="347"/>
    </location>
</feature>
<keyword evidence="10" id="KW-1185">Reference proteome</keyword>
<dbReference type="RefSeq" id="WP_152769369.1">
    <property type="nucleotide sequence ID" value="NZ_VJZC01000004.1"/>
</dbReference>
<dbReference type="SUPFAM" id="SSF103473">
    <property type="entry name" value="MFS general substrate transporter"/>
    <property type="match status" value="1"/>
</dbReference>
<evidence type="ECO:0000256" key="2">
    <source>
        <dbReference type="ARBA" id="ARBA00022448"/>
    </source>
</evidence>
<protein>
    <submittedName>
        <fullName evidence="9">MFS transporter</fullName>
    </submittedName>
</protein>
<feature type="transmembrane region" description="Helical" evidence="7">
    <location>
        <begin position="190"/>
        <end position="208"/>
    </location>
</feature>
<proteinExistence type="predicted"/>
<feature type="transmembrane region" description="Helical" evidence="7">
    <location>
        <begin position="59"/>
        <end position="82"/>
    </location>
</feature>
<feature type="transmembrane region" description="Helical" evidence="7">
    <location>
        <begin position="268"/>
        <end position="290"/>
    </location>
</feature>
<dbReference type="PANTHER" id="PTHR23517">
    <property type="entry name" value="RESISTANCE PROTEIN MDTM, PUTATIVE-RELATED-RELATED"/>
    <property type="match status" value="1"/>
</dbReference>
<dbReference type="PROSITE" id="PS50850">
    <property type="entry name" value="MFS"/>
    <property type="match status" value="1"/>
</dbReference>
<dbReference type="Pfam" id="PF07690">
    <property type="entry name" value="MFS_1"/>
    <property type="match status" value="1"/>
</dbReference>
<dbReference type="GO" id="GO:0022857">
    <property type="term" value="F:transmembrane transporter activity"/>
    <property type="evidence" value="ECO:0007669"/>
    <property type="project" value="InterPro"/>
</dbReference>
<keyword evidence="5 7" id="KW-1133">Transmembrane helix</keyword>
<feature type="transmembrane region" description="Helical" evidence="7">
    <location>
        <begin position="117"/>
        <end position="140"/>
    </location>
</feature>
<accession>A0A5N8X8X5</accession>
<dbReference type="InterPro" id="IPR011701">
    <property type="entry name" value="MFS"/>
</dbReference>
<organism evidence="9 10">
    <name type="scientific">Streptomyces spongiae</name>
    <dbReference type="NCBI Taxonomy" id="565072"/>
    <lineage>
        <taxon>Bacteria</taxon>
        <taxon>Bacillati</taxon>
        <taxon>Actinomycetota</taxon>
        <taxon>Actinomycetes</taxon>
        <taxon>Kitasatosporales</taxon>
        <taxon>Streptomycetaceae</taxon>
        <taxon>Streptomyces</taxon>
    </lineage>
</organism>
<feature type="transmembrane region" description="Helical" evidence="7">
    <location>
        <begin position="236"/>
        <end position="256"/>
    </location>
</feature>
<keyword evidence="3" id="KW-1003">Cell membrane</keyword>
<reference evidence="9 10" key="1">
    <citation type="submission" date="2019-07" db="EMBL/GenBank/DDBJ databases">
        <title>New species of Amycolatopsis and Streptomyces.</title>
        <authorList>
            <person name="Duangmal K."/>
            <person name="Teo W.F.A."/>
            <person name="Lipun K."/>
        </authorList>
    </citation>
    <scope>NUCLEOTIDE SEQUENCE [LARGE SCALE GENOMIC DNA]</scope>
    <source>
        <strain evidence="9 10">NBRC 106415</strain>
    </source>
</reference>
<evidence type="ECO:0000256" key="1">
    <source>
        <dbReference type="ARBA" id="ARBA00004651"/>
    </source>
</evidence>
<dbReference type="AlphaFoldDB" id="A0A5N8X8X5"/>
<dbReference type="InterPro" id="IPR050171">
    <property type="entry name" value="MFS_Transporters"/>
</dbReference>
<evidence type="ECO:0000256" key="6">
    <source>
        <dbReference type="ARBA" id="ARBA00023136"/>
    </source>
</evidence>
<evidence type="ECO:0000313" key="9">
    <source>
        <dbReference type="EMBL" id="MPY55889.1"/>
    </source>
</evidence>
<evidence type="ECO:0000313" key="10">
    <source>
        <dbReference type="Proteomes" id="UP000400924"/>
    </source>
</evidence>
<dbReference type="PANTHER" id="PTHR23517:SF13">
    <property type="entry name" value="MAJOR FACILITATOR SUPERFAMILY MFS_1"/>
    <property type="match status" value="1"/>
</dbReference>
<evidence type="ECO:0000256" key="3">
    <source>
        <dbReference type="ARBA" id="ARBA00022475"/>
    </source>
</evidence>
<dbReference type="GO" id="GO:0005886">
    <property type="term" value="C:plasma membrane"/>
    <property type="evidence" value="ECO:0007669"/>
    <property type="project" value="UniProtKB-SubCell"/>
</dbReference>
<dbReference type="Gene3D" id="1.20.1250.20">
    <property type="entry name" value="MFS general substrate transporter like domains"/>
    <property type="match status" value="1"/>
</dbReference>
<evidence type="ECO:0000256" key="4">
    <source>
        <dbReference type="ARBA" id="ARBA00022692"/>
    </source>
</evidence>
<evidence type="ECO:0000256" key="7">
    <source>
        <dbReference type="SAM" id="Phobius"/>
    </source>
</evidence>
<dbReference type="InterPro" id="IPR020846">
    <property type="entry name" value="MFS_dom"/>
</dbReference>
<feature type="transmembrane region" description="Helical" evidence="7">
    <location>
        <begin position="302"/>
        <end position="319"/>
    </location>
</feature>
<feature type="transmembrane region" description="Helical" evidence="7">
    <location>
        <begin position="359"/>
        <end position="377"/>
    </location>
</feature>
<dbReference type="OrthoDB" id="3177957at2"/>
<feature type="domain" description="Major facilitator superfamily (MFS) profile" evidence="8">
    <location>
        <begin position="27"/>
        <end position="425"/>
    </location>
</feature>
<evidence type="ECO:0000259" key="8">
    <source>
        <dbReference type="PROSITE" id="PS50850"/>
    </source>
</evidence>
<comment type="caution">
    <text evidence="9">The sequence shown here is derived from an EMBL/GenBank/DDBJ whole genome shotgun (WGS) entry which is preliminary data.</text>
</comment>
<keyword evidence="2" id="KW-0813">Transport</keyword>
<feature type="transmembrane region" description="Helical" evidence="7">
    <location>
        <begin position="94"/>
        <end position="111"/>
    </location>
</feature>
<comment type="subcellular location">
    <subcellularLocation>
        <location evidence="1">Cell membrane</location>
        <topology evidence="1">Multi-pass membrane protein</topology>
    </subcellularLocation>
</comment>
<dbReference type="EMBL" id="VJZC01000004">
    <property type="protein sequence ID" value="MPY55889.1"/>
    <property type="molecule type" value="Genomic_DNA"/>
</dbReference>
<keyword evidence="6 7" id="KW-0472">Membrane</keyword>